<keyword evidence="4 7" id="KW-0812">Transmembrane</keyword>
<dbReference type="SUPFAM" id="SSF103473">
    <property type="entry name" value="MFS general substrate transporter"/>
    <property type="match status" value="1"/>
</dbReference>
<keyword evidence="2" id="KW-0813">Transport</keyword>
<feature type="transmembrane region" description="Helical" evidence="7">
    <location>
        <begin position="173"/>
        <end position="193"/>
    </location>
</feature>
<organism evidence="9 10">
    <name type="scientific">Acrocarpospora corrugata</name>
    <dbReference type="NCBI Taxonomy" id="35763"/>
    <lineage>
        <taxon>Bacteria</taxon>
        <taxon>Bacillati</taxon>
        <taxon>Actinomycetota</taxon>
        <taxon>Actinomycetes</taxon>
        <taxon>Streptosporangiales</taxon>
        <taxon>Streptosporangiaceae</taxon>
        <taxon>Acrocarpospora</taxon>
    </lineage>
</organism>
<dbReference type="InterPro" id="IPR050171">
    <property type="entry name" value="MFS_Transporters"/>
</dbReference>
<keyword evidence="10" id="KW-1185">Reference proteome</keyword>
<dbReference type="EMBL" id="BLAD01000073">
    <property type="protein sequence ID" value="GES03856.1"/>
    <property type="molecule type" value="Genomic_DNA"/>
</dbReference>
<evidence type="ECO:0000256" key="2">
    <source>
        <dbReference type="ARBA" id="ARBA00022448"/>
    </source>
</evidence>
<feature type="transmembrane region" description="Helical" evidence="7">
    <location>
        <begin position="248"/>
        <end position="266"/>
    </location>
</feature>
<feature type="transmembrane region" description="Helical" evidence="7">
    <location>
        <begin position="107"/>
        <end position="124"/>
    </location>
</feature>
<evidence type="ECO:0000256" key="7">
    <source>
        <dbReference type="SAM" id="Phobius"/>
    </source>
</evidence>
<dbReference type="InterPro" id="IPR036259">
    <property type="entry name" value="MFS_trans_sf"/>
</dbReference>
<dbReference type="AlphaFoldDB" id="A0A5M3W530"/>
<sequence length="399" mass="41953">MTITAPPSFLQSKIGGFPRPFWVLFGGTIVNRLGTMVEPFFGIYLTQSRGMSLAVTGLVLSVFGAGSLLSQPLAGWLADRVGRRGTLTGGMFASAATMLALGYSTSVQGIVAGMFVLGVVVDAYRPASQALVADLVSPEDRPRAFGLLFWGLNLGFSIAMITGGRLAEAGFLWLFWINAITCVLFGILVWRAIPETRPAVTASSGGFREVFADRLMLAFVAVNLAYTCVYLQAFYTLPLAMAGLGTSAYGWAMAVNGLLIVFVQPLTNNWLARRDHSVVLAAGFVIVGVGFALTVFASTALGFSLTIAVWTLGEILTAGMGGAIVAALSPPHLRGRYSGLYGFSWSVGALITPLLGTRLLAISPAVLWLSVGALGLVAALGQLALAPAIRRRARLVVGP</sequence>
<comment type="subcellular location">
    <subcellularLocation>
        <location evidence="1">Cell membrane</location>
        <topology evidence="1">Multi-pass membrane protein</topology>
    </subcellularLocation>
</comment>
<name>A0A5M3W530_9ACTN</name>
<dbReference type="CDD" id="cd17329">
    <property type="entry name" value="MFS_MdtH_MDR_like"/>
    <property type="match status" value="1"/>
</dbReference>
<feature type="transmembrane region" description="Helical" evidence="7">
    <location>
        <begin position="307"/>
        <end position="328"/>
    </location>
</feature>
<feature type="transmembrane region" description="Helical" evidence="7">
    <location>
        <begin position="366"/>
        <end position="385"/>
    </location>
</feature>
<comment type="caution">
    <text evidence="9">The sequence shown here is derived from an EMBL/GenBank/DDBJ whole genome shotgun (WGS) entry which is preliminary data.</text>
</comment>
<evidence type="ECO:0000256" key="1">
    <source>
        <dbReference type="ARBA" id="ARBA00004651"/>
    </source>
</evidence>
<dbReference type="Pfam" id="PF07690">
    <property type="entry name" value="MFS_1"/>
    <property type="match status" value="1"/>
</dbReference>
<dbReference type="InterPro" id="IPR011701">
    <property type="entry name" value="MFS"/>
</dbReference>
<evidence type="ECO:0000256" key="3">
    <source>
        <dbReference type="ARBA" id="ARBA00022475"/>
    </source>
</evidence>
<feature type="transmembrane region" description="Helical" evidence="7">
    <location>
        <begin position="278"/>
        <end position="301"/>
    </location>
</feature>
<dbReference type="GO" id="GO:0022857">
    <property type="term" value="F:transmembrane transporter activity"/>
    <property type="evidence" value="ECO:0007669"/>
    <property type="project" value="InterPro"/>
</dbReference>
<keyword evidence="6 7" id="KW-0472">Membrane</keyword>
<gene>
    <name evidence="9" type="ORF">Acor_59220</name>
</gene>
<evidence type="ECO:0000256" key="6">
    <source>
        <dbReference type="ARBA" id="ARBA00023136"/>
    </source>
</evidence>
<dbReference type="GO" id="GO:0005886">
    <property type="term" value="C:plasma membrane"/>
    <property type="evidence" value="ECO:0007669"/>
    <property type="project" value="UniProtKB-SubCell"/>
</dbReference>
<feature type="transmembrane region" description="Helical" evidence="7">
    <location>
        <begin position="145"/>
        <end position="167"/>
    </location>
</feature>
<proteinExistence type="predicted"/>
<evidence type="ECO:0000313" key="9">
    <source>
        <dbReference type="EMBL" id="GES03856.1"/>
    </source>
</evidence>
<keyword evidence="3" id="KW-1003">Cell membrane</keyword>
<feature type="transmembrane region" description="Helical" evidence="7">
    <location>
        <begin position="21"/>
        <end position="45"/>
    </location>
</feature>
<evidence type="ECO:0000259" key="8">
    <source>
        <dbReference type="PROSITE" id="PS50850"/>
    </source>
</evidence>
<dbReference type="Proteomes" id="UP000334990">
    <property type="component" value="Unassembled WGS sequence"/>
</dbReference>
<evidence type="ECO:0000313" key="10">
    <source>
        <dbReference type="Proteomes" id="UP000334990"/>
    </source>
</evidence>
<dbReference type="PANTHER" id="PTHR23517">
    <property type="entry name" value="RESISTANCE PROTEIN MDTM, PUTATIVE-RELATED-RELATED"/>
    <property type="match status" value="1"/>
</dbReference>
<dbReference type="RefSeq" id="WP_246239266.1">
    <property type="nucleotide sequence ID" value="NZ_BAAABN010000042.1"/>
</dbReference>
<dbReference type="PROSITE" id="PS50850">
    <property type="entry name" value="MFS"/>
    <property type="match status" value="1"/>
</dbReference>
<feature type="transmembrane region" description="Helical" evidence="7">
    <location>
        <begin position="51"/>
        <end position="69"/>
    </location>
</feature>
<feature type="domain" description="Major facilitator superfamily (MFS) profile" evidence="8">
    <location>
        <begin position="20"/>
        <end position="390"/>
    </location>
</feature>
<reference evidence="9 10" key="1">
    <citation type="submission" date="2019-10" db="EMBL/GenBank/DDBJ databases">
        <title>Whole genome shotgun sequence of Acrocarpospora corrugata NBRC 13972.</title>
        <authorList>
            <person name="Ichikawa N."/>
            <person name="Kimura A."/>
            <person name="Kitahashi Y."/>
            <person name="Komaki H."/>
            <person name="Oguchi A."/>
        </authorList>
    </citation>
    <scope>NUCLEOTIDE SEQUENCE [LARGE SCALE GENOMIC DNA]</scope>
    <source>
        <strain evidence="9 10">NBRC 13972</strain>
    </source>
</reference>
<dbReference type="PROSITE" id="PS00216">
    <property type="entry name" value="SUGAR_TRANSPORT_1"/>
    <property type="match status" value="1"/>
</dbReference>
<protein>
    <submittedName>
        <fullName evidence="9">MFS transporter</fullName>
    </submittedName>
</protein>
<dbReference type="InterPro" id="IPR005829">
    <property type="entry name" value="Sugar_transporter_CS"/>
</dbReference>
<accession>A0A5M3W530</accession>
<evidence type="ECO:0000256" key="5">
    <source>
        <dbReference type="ARBA" id="ARBA00022989"/>
    </source>
</evidence>
<dbReference type="InterPro" id="IPR020846">
    <property type="entry name" value="MFS_dom"/>
</dbReference>
<dbReference type="PANTHER" id="PTHR23517:SF2">
    <property type="entry name" value="MULTIDRUG RESISTANCE PROTEIN MDTH"/>
    <property type="match status" value="1"/>
</dbReference>
<keyword evidence="5 7" id="KW-1133">Transmembrane helix</keyword>
<feature type="transmembrane region" description="Helical" evidence="7">
    <location>
        <begin position="214"/>
        <end position="236"/>
    </location>
</feature>
<evidence type="ECO:0000256" key="4">
    <source>
        <dbReference type="ARBA" id="ARBA00022692"/>
    </source>
</evidence>
<feature type="transmembrane region" description="Helical" evidence="7">
    <location>
        <begin position="340"/>
        <end position="360"/>
    </location>
</feature>
<dbReference type="Gene3D" id="1.20.1250.20">
    <property type="entry name" value="MFS general substrate transporter like domains"/>
    <property type="match status" value="1"/>
</dbReference>